<dbReference type="Proteomes" id="UP000887574">
    <property type="component" value="Unplaced"/>
</dbReference>
<evidence type="ECO:0000313" key="2">
    <source>
        <dbReference type="WBParaSite" id="jg7944"/>
    </source>
</evidence>
<dbReference type="AlphaFoldDB" id="A0A915EMW7"/>
<reference evidence="2" key="1">
    <citation type="submission" date="2022-11" db="UniProtKB">
        <authorList>
            <consortium name="WormBaseParasite"/>
        </authorList>
    </citation>
    <scope>IDENTIFICATION</scope>
</reference>
<organism evidence="1 2">
    <name type="scientific">Ditylenchus dipsaci</name>
    <dbReference type="NCBI Taxonomy" id="166011"/>
    <lineage>
        <taxon>Eukaryota</taxon>
        <taxon>Metazoa</taxon>
        <taxon>Ecdysozoa</taxon>
        <taxon>Nematoda</taxon>
        <taxon>Chromadorea</taxon>
        <taxon>Rhabditida</taxon>
        <taxon>Tylenchina</taxon>
        <taxon>Tylenchomorpha</taxon>
        <taxon>Sphaerularioidea</taxon>
        <taxon>Anguinidae</taxon>
        <taxon>Anguininae</taxon>
        <taxon>Ditylenchus</taxon>
    </lineage>
</organism>
<evidence type="ECO:0000313" key="1">
    <source>
        <dbReference type="Proteomes" id="UP000887574"/>
    </source>
</evidence>
<keyword evidence="1" id="KW-1185">Reference proteome</keyword>
<name>A0A915EMW7_9BILA</name>
<dbReference type="WBParaSite" id="jg7944">
    <property type="protein sequence ID" value="jg7944"/>
    <property type="gene ID" value="jg7944"/>
</dbReference>
<accession>A0A915EMW7</accession>
<protein>
    <submittedName>
        <fullName evidence="2">Uncharacterized protein</fullName>
    </submittedName>
</protein>
<proteinExistence type="predicted"/>
<sequence>MSNGAPMTTFGNPNLGFDRIAGPLRNFNFGTGLVSQGMLGKGSGDMAIYSLMGQVGPGSMTSNTLQDRIQLRAVNQAELGSQEGTYYPENQKKILQ</sequence>